<evidence type="ECO:0000259" key="7">
    <source>
        <dbReference type="PROSITE" id="PS50109"/>
    </source>
</evidence>
<organism evidence="8 9">
    <name type="scientific">Desulfosporosinus lacus DSM 15449</name>
    <dbReference type="NCBI Taxonomy" id="1121420"/>
    <lineage>
        <taxon>Bacteria</taxon>
        <taxon>Bacillati</taxon>
        <taxon>Bacillota</taxon>
        <taxon>Clostridia</taxon>
        <taxon>Eubacteriales</taxon>
        <taxon>Desulfitobacteriaceae</taxon>
        <taxon>Desulfosporosinus</taxon>
    </lineage>
</organism>
<accession>A0A1M6GT71</accession>
<dbReference type="SUPFAM" id="SSF55874">
    <property type="entry name" value="ATPase domain of HSP90 chaperone/DNA topoisomerase II/histidine kinase"/>
    <property type="match status" value="1"/>
</dbReference>
<protein>
    <recommendedName>
        <fullName evidence="2">histidine kinase</fullName>
        <ecNumber evidence="2">2.7.13.3</ecNumber>
    </recommendedName>
</protein>
<feature type="transmembrane region" description="Helical" evidence="6">
    <location>
        <begin position="206"/>
        <end position="227"/>
    </location>
</feature>
<feature type="transmembrane region" description="Helical" evidence="6">
    <location>
        <begin position="239"/>
        <end position="259"/>
    </location>
</feature>
<evidence type="ECO:0000256" key="4">
    <source>
        <dbReference type="ARBA" id="ARBA00022777"/>
    </source>
</evidence>
<dbReference type="CDD" id="cd16917">
    <property type="entry name" value="HATPase_UhpB-NarQ-NarX-like"/>
    <property type="match status" value="1"/>
</dbReference>
<evidence type="ECO:0000256" key="3">
    <source>
        <dbReference type="ARBA" id="ARBA00022679"/>
    </source>
</evidence>
<keyword evidence="6" id="KW-1133">Transmembrane helix</keyword>
<evidence type="ECO:0000313" key="8">
    <source>
        <dbReference type="EMBL" id="SHJ13136.1"/>
    </source>
</evidence>
<evidence type="ECO:0000256" key="5">
    <source>
        <dbReference type="ARBA" id="ARBA00023012"/>
    </source>
</evidence>
<feature type="domain" description="Histidine kinase" evidence="7">
    <location>
        <begin position="691"/>
        <end position="780"/>
    </location>
</feature>
<dbReference type="PROSITE" id="PS50109">
    <property type="entry name" value="HIS_KIN"/>
    <property type="match status" value="1"/>
</dbReference>
<feature type="transmembrane region" description="Helical" evidence="6">
    <location>
        <begin position="307"/>
        <end position="326"/>
    </location>
</feature>
<feature type="transmembrane region" description="Helical" evidence="6">
    <location>
        <begin position="271"/>
        <end position="295"/>
    </location>
</feature>
<evidence type="ECO:0000256" key="1">
    <source>
        <dbReference type="ARBA" id="ARBA00000085"/>
    </source>
</evidence>
<keyword evidence="4 8" id="KW-0418">Kinase</keyword>
<dbReference type="GO" id="GO:0000160">
    <property type="term" value="P:phosphorelay signal transduction system"/>
    <property type="evidence" value="ECO:0007669"/>
    <property type="project" value="UniProtKB-KW"/>
</dbReference>
<feature type="transmembrane region" description="Helical" evidence="6">
    <location>
        <begin position="332"/>
        <end position="356"/>
    </location>
</feature>
<dbReference type="Gene3D" id="3.30.565.10">
    <property type="entry name" value="Histidine kinase-like ATPase, C-terminal domain"/>
    <property type="match status" value="1"/>
</dbReference>
<dbReference type="Pfam" id="PF02518">
    <property type="entry name" value="HATPase_c"/>
    <property type="match status" value="1"/>
</dbReference>
<dbReference type="Proteomes" id="UP000183954">
    <property type="component" value="Unassembled WGS sequence"/>
</dbReference>
<name>A0A1M6GT71_9FIRM</name>
<keyword evidence="6" id="KW-0812">Transmembrane</keyword>
<dbReference type="PANTHER" id="PTHR24421">
    <property type="entry name" value="NITRATE/NITRITE SENSOR PROTEIN NARX-RELATED"/>
    <property type="match status" value="1"/>
</dbReference>
<dbReference type="AlphaFoldDB" id="A0A1M6GT71"/>
<dbReference type="InterPro" id="IPR036034">
    <property type="entry name" value="PDZ_sf"/>
</dbReference>
<dbReference type="RefSeq" id="WP_073033418.1">
    <property type="nucleotide sequence ID" value="NZ_FQXJ01000039.1"/>
</dbReference>
<dbReference type="SUPFAM" id="SSF50156">
    <property type="entry name" value="PDZ domain-like"/>
    <property type="match status" value="1"/>
</dbReference>
<keyword evidence="9" id="KW-1185">Reference proteome</keyword>
<evidence type="ECO:0000256" key="2">
    <source>
        <dbReference type="ARBA" id="ARBA00012438"/>
    </source>
</evidence>
<reference evidence="9" key="1">
    <citation type="submission" date="2016-11" db="EMBL/GenBank/DDBJ databases">
        <authorList>
            <person name="Varghese N."/>
            <person name="Submissions S."/>
        </authorList>
    </citation>
    <scope>NUCLEOTIDE SEQUENCE [LARGE SCALE GENOMIC DNA]</scope>
    <source>
        <strain evidence="9">DSM 15449</strain>
    </source>
</reference>
<proteinExistence type="predicted"/>
<keyword evidence="3" id="KW-0808">Transferase</keyword>
<dbReference type="GO" id="GO:0004673">
    <property type="term" value="F:protein histidine kinase activity"/>
    <property type="evidence" value="ECO:0007669"/>
    <property type="project" value="UniProtKB-EC"/>
</dbReference>
<evidence type="ECO:0000256" key="6">
    <source>
        <dbReference type="SAM" id="Phobius"/>
    </source>
</evidence>
<feature type="transmembrane region" description="Helical" evidence="6">
    <location>
        <begin position="179"/>
        <end position="200"/>
    </location>
</feature>
<comment type="catalytic activity">
    <reaction evidence="1">
        <text>ATP + protein L-histidine = ADP + protein N-phospho-L-histidine.</text>
        <dbReference type="EC" id="2.7.13.3"/>
    </reaction>
</comment>
<dbReference type="PRINTS" id="PR00344">
    <property type="entry name" value="BCTRLSENSOR"/>
</dbReference>
<gene>
    <name evidence="8" type="ORF">SAMN02746098_05215</name>
</gene>
<keyword evidence="5" id="KW-0902">Two-component regulatory system</keyword>
<keyword evidence="6" id="KW-0472">Membrane</keyword>
<feature type="transmembrane region" description="Helical" evidence="6">
    <location>
        <begin position="149"/>
        <end position="167"/>
    </location>
</feature>
<dbReference type="InterPro" id="IPR003594">
    <property type="entry name" value="HATPase_dom"/>
</dbReference>
<sequence length="780" mass="87634">MSDKMFKELTLRIANATFILACLLYTTVLFNHPYVGIVLENIEGEWKVTFSDPHGESYRSGVRVGDTVIAIDNVDPGAHPSTQKWGEAEGATMLTVKRPGEPLKVVRMVKQPFASVLLSGLPMITLGFVFWIVGLVTVFKRPFLVQARALFWLNWLVGLAIIIAPASSRGLIWARELELISFSLVPVLLVKFISVFSSVYPKWNRLIIRVLYLIATLVFTLLALKIFGVDFTVGLIRKLALSNGLIGTVTVLWYLIVLIKLPSDKPEKNQVALLLAGLAMGLLPFLILTAIPILLNVNPLIDPQVSALFVVIIPITLSYVVVNKSLPDGGEFLELIISSFFYGILTSGILIFYLRAIGIVKRITIETYLSLLSLTIMALVIFNLFKALLHNSVNKILDTHKDYGTKRKNDVLRENLSSMNEGIVVESFANQLGLEEAFVIAEDSEGWYTKSAIGQYLDNTSDQEIMEEYYRRAKYTGHSIETFSSDFPAEMYIAYISNDFTCSIFFGHRSSPVVFESKEIPLLTSMCYQIGQRLKANHIILQLARESKVLEKKTRESQRRSQGLEVINRLLFSNMEEEKKVLARELHDGSLQISLDLNRRMKELITGFATEDNNFHTAVLMQEMIEDLNYELRSICSNLRPSSLRDLGLIPAVEVLFQQVMQKELLVISLEIIGMRREQRLSENIEVVAFRLLQEGINNVVKHSGSSKAIVSIALEDERIELIISDSGKGFDPQMIEDWSLTGNHFGIIGMKERIESLGGEVYITSKIGQGTRIRASIPI</sequence>
<feature type="transmembrane region" description="Helical" evidence="6">
    <location>
        <begin position="368"/>
        <end position="389"/>
    </location>
</feature>
<dbReference type="EMBL" id="FQXJ01000039">
    <property type="protein sequence ID" value="SHJ13136.1"/>
    <property type="molecule type" value="Genomic_DNA"/>
</dbReference>
<dbReference type="PANTHER" id="PTHR24421:SF10">
    <property type="entry name" value="NITRATE_NITRITE SENSOR PROTEIN NARQ"/>
    <property type="match status" value="1"/>
</dbReference>
<dbReference type="STRING" id="1121420.SAMN02746098_05215"/>
<feature type="transmembrane region" description="Helical" evidence="6">
    <location>
        <begin position="12"/>
        <end position="30"/>
    </location>
</feature>
<dbReference type="InterPro" id="IPR005467">
    <property type="entry name" value="His_kinase_dom"/>
</dbReference>
<dbReference type="InterPro" id="IPR050482">
    <property type="entry name" value="Sensor_HK_TwoCompSys"/>
</dbReference>
<feature type="transmembrane region" description="Helical" evidence="6">
    <location>
        <begin position="113"/>
        <end position="137"/>
    </location>
</feature>
<dbReference type="InterPro" id="IPR036890">
    <property type="entry name" value="HATPase_C_sf"/>
</dbReference>
<evidence type="ECO:0000313" key="9">
    <source>
        <dbReference type="Proteomes" id="UP000183954"/>
    </source>
</evidence>
<dbReference type="EC" id="2.7.13.3" evidence="2"/>
<dbReference type="InterPro" id="IPR004358">
    <property type="entry name" value="Sig_transdc_His_kin-like_C"/>
</dbReference>